<dbReference type="GO" id="GO:0004527">
    <property type="term" value="F:exonuclease activity"/>
    <property type="evidence" value="ECO:0007669"/>
    <property type="project" value="UniProtKB-KW"/>
</dbReference>
<feature type="domain" description="Endonuclease/exonuclease/phosphatase" evidence="2">
    <location>
        <begin position="117"/>
        <end position="324"/>
    </location>
</feature>
<feature type="transmembrane region" description="Helical" evidence="1">
    <location>
        <begin position="42"/>
        <end position="65"/>
    </location>
</feature>
<keyword evidence="4" id="KW-1185">Reference proteome</keyword>
<keyword evidence="3" id="KW-0255">Endonuclease</keyword>
<dbReference type="Proteomes" id="UP000199220">
    <property type="component" value="Unassembled WGS sequence"/>
</dbReference>
<dbReference type="EMBL" id="FNTX01000002">
    <property type="protein sequence ID" value="SEE84740.1"/>
    <property type="molecule type" value="Genomic_DNA"/>
</dbReference>
<evidence type="ECO:0000256" key="1">
    <source>
        <dbReference type="SAM" id="Phobius"/>
    </source>
</evidence>
<protein>
    <submittedName>
        <fullName evidence="3">Uncharacterized conserved protein YafD, endonuclease/exonuclease/phosphatase (EEP) superfamily</fullName>
    </submittedName>
</protein>
<evidence type="ECO:0000313" key="3">
    <source>
        <dbReference type="EMBL" id="SEE84740.1"/>
    </source>
</evidence>
<dbReference type="Pfam" id="PF03372">
    <property type="entry name" value="Exo_endo_phos"/>
    <property type="match status" value="1"/>
</dbReference>
<dbReference type="RefSeq" id="WP_089774008.1">
    <property type="nucleotide sequence ID" value="NZ_FNTX01000002.1"/>
</dbReference>
<dbReference type="GO" id="GO:0004519">
    <property type="term" value="F:endonuclease activity"/>
    <property type="evidence" value="ECO:0007669"/>
    <property type="project" value="UniProtKB-KW"/>
</dbReference>
<keyword evidence="3" id="KW-0269">Exonuclease</keyword>
<dbReference type="InterPro" id="IPR005135">
    <property type="entry name" value="Endo/exonuclease/phosphatase"/>
</dbReference>
<sequence>MRAFGWVLVVGIGAAFFATLAPGVLGLSMADGVAQLIAVRPWAAAACLIAALLLTLLAGLVRLLSDGRAPRLVTLALIAAVVAAGHLGVVLVRGTSDTQPPLAETAQPGDVTVVAVNMLGGSGDTARVVDVIAGAGADVVMVPEAGDTDEMVRALAVAGLTFTVFDGTGVPLSADPRGTALLVRDTLGEYVPAAASTPGSVHVVPADGTGPTLIAVHPIAPPVFPGATERMRWWRAEVADAAGLCPQIPGAIVAGDFNATLDHGPMRDLGTCIDAATKAGVGGVGTWPASLPRLLGTPIDHVLADGAAFSVVRAAVVDITGTDHRAVVARLRPVG</sequence>
<reference evidence="4" key="1">
    <citation type="submission" date="2016-10" db="EMBL/GenBank/DDBJ databases">
        <authorList>
            <person name="Varghese N."/>
            <person name="Submissions S."/>
        </authorList>
    </citation>
    <scope>NUCLEOTIDE SEQUENCE [LARGE SCALE GENOMIC DNA]</scope>
    <source>
        <strain evidence="4">DSM 21368</strain>
    </source>
</reference>
<organism evidence="3 4">
    <name type="scientific">Ruania alba</name>
    <dbReference type="NCBI Taxonomy" id="648782"/>
    <lineage>
        <taxon>Bacteria</taxon>
        <taxon>Bacillati</taxon>
        <taxon>Actinomycetota</taxon>
        <taxon>Actinomycetes</taxon>
        <taxon>Micrococcales</taxon>
        <taxon>Ruaniaceae</taxon>
        <taxon>Ruania</taxon>
    </lineage>
</organism>
<dbReference type="STRING" id="648782.SAMN04488554_3172"/>
<gene>
    <name evidence="3" type="ORF">SAMN04488554_3172</name>
</gene>
<dbReference type="InterPro" id="IPR036691">
    <property type="entry name" value="Endo/exonu/phosph_ase_sf"/>
</dbReference>
<dbReference type="AlphaFoldDB" id="A0A1H5M667"/>
<proteinExistence type="predicted"/>
<keyword evidence="1" id="KW-1133">Transmembrane helix</keyword>
<dbReference type="Gene3D" id="3.60.10.10">
    <property type="entry name" value="Endonuclease/exonuclease/phosphatase"/>
    <property type="match status" value="1"/>
</dbReference>
<evidence type="ECO:0000259" key="2">
    <source>
        <dbReference type="Pfam" id="PF03372"/>
    </source>
</evidence>
<dbReference type="OrthoDB" id="2340043at2"/>
<accession>A0A1H5M667</accession>
<evidence type="ECO:0000313" key="4">
    <source>
        <dbReference type="Proteomes" id="UP000199220"/>
    </source>
</evidence>
<name>A0A1H5M667_9MICO</name>
<feature type="transmembrane region" description="Helical" evidence="1">
    <location>
        <begin position="72"/>
        <end position="92"/>
    </location>
</feature>
<keyword evidence="3" id="KW-0540">Nuclease</keyword>
<keyword evidence="1" id="KW-0472">Membrane</keyword>
<keyword evidence="1" id="KW-0812">Transmembrane</keyword>
<dbReference type="SUPFAM" id="SSF56219">
    <property type="entry name" value="DNase I-like"/>
    <property type="match status" value="1"/>
</dbReference>
<keyword evidence="3" id="KW-0378">Hydrolase</keyword>